<dbReference type="Pfam" id="PF13489">
    <property type="entry name" value="Methyltransf_23"/>
    <property type="match status" value="2"/>
</dbReference>
<comment type="caution">
    <text evidence="3">The sequence shown here is derived from an EMBL/GenBank/DDBJ whole genome shotgun (WGS) entry which is preliminary data.</text>
</comment>
<proteinExistence type="predicted"/>
<dbReference type="Gene3D" id="3.40.50.150">
    <property type="entry name" value="Vaccinia Virus protein VP39"/>
    <property type="match status" value="2"/>
</dbReference>
<protein>
    <submittedName>
        <fullName evidence="3">Glycosyltransferase</fullName>
        <ecNumber evidence="3">2.4.-.-</ecNumber>
    </submittedName>
</protein>
<organism evidence="3 4">
    <name type="scientific">Metabacillus herbersteinensis</name>
    <dbReference type="NCBI Taxonomy" id="283816"/>
    <lineage>
        <taxon>Bacteria</taxon>
        <taxon>Bacillati</taxon>
        <taxon>Bacillota</taxon>
        <taxon>Bacilli</taxon>
        <taxon>Bacillales</taxon>
        <taxon>Bacillaceae</taxon>
        <taxon>Metabacillus</taxon>
    </lineage>
</organism>
<evidence type="ECO:0000313" key="3">
    <source>
        <dbReference type="EMBL" id="MFC0271916.1"/>
    </source>
</evidence>
<keyword evidence="3" id="KW-0328">Glycosyltransferase</keyword>
<dbReference type="CDD" id="cd04184">
    <property type="entry name" value="GT2_RfbC_Mx_like"/>
    <property type="match status" value="1"/>
</dbReference>
<dbReference type="Proteomes" id="UP001589854">
    <property type="component" value="Unassembled WGS sequence"/>
</dbReference>
<reference evidence="3 4" key="1">
    <citation type="submission" date="2024-09" db="EMBL/GenBank/DDBJ databases">
        <authorList>
            <person name="Sun Q."/>
            <person name="Mori K."/>
        </authorList>
    </citation>
    <scope>NUCLEOTIDE SEQUENCE [LARGE SCALE GENOMIC DNA]</scope>
    <source>
        <strain evidence="3 4">CCM 7228</strain>
    </source>
</reference>
<evidence type="ECO:0000256" key="1">
    <source>
        <dbReference type="SAM" id="Coils"/>
    </source>
</evidence>
<sequence length="1153" mass="133982">MSNKYDKSVYNENYYKTSLGGVPYNRDSFNGQWIKFFSNIGKRMLKEYDLKRVLDVGCAKGFLVECLRDMNVEAYGFDISEYAISNVREDIEPFCNVGSIDDPEQYRGFYDFITCIEVLEHVPEDMAIKAIELMCNNSNRIIFSSSPTDLEEPTHINVQPPEYWDLLFAKQGFFKAMDNWAAEVVADHAVIYEKYSCSIISEKVNLLAEESNRINTLYPNTENIYELTRTIFSLVDESKKIQSKKEKLLKKIKNISDEKKIINNLLQKLLLQEKFEFPQIDMVNNVENSIKEKETILQKQIVELDQLLEIINGKLNLCSKKYKENQSIWNKEQNLWNTGYNKWLQNTEPLSQVELEKQVYNIFFLKEKPLISILMPVYKIPLHLLKETINSVLNQTYPYWELCIAFADSDNKETSNYLKKISQERPQIKLEFLKKNEGISNNTNHCLKMAAGEFIALLDHDDLLTENALYEMVRNINENPKVDFLYSDKDLINDTSLTRSSPLFKHRWSWVTMLSANFPTHFTLIRKSLFSKIGQFDSEVDGAQDWDIFLKASEFAREIVHVPRILYHWRITSSSTASGIEAKPYAKESQIKVLKRYIKKRGLNADLISKKDGTFKLNWDLNHKRSFNVLIYFEGEEGIGKLIDTLNSLKQQYSKPNNVTVIVPEKFFMNDNLIEEYYGYFNIDILIEDKINLLNNLSGLNDNNAVNLLILKVGISFENKKLTNDLNAWIQESGYYAASGKLINEQGSIINAGYVVNNNKELIEPYKNMGDNAHTTYGSVNWYREYTAVSECCLMVNREIFEKILSFYKLRKLDRSTIIKTQIFLSQRYNCGMLYDPFLEIKSTSSLPSIESIETSLKITDKYFHSSVWDWNPDFLEKNQMDRKSKILNKIEVKNSVGLEIGPLANPIVRKEEGKVYYVDHTSTEELIKKYRNDPNVDVAKIGHVDFLWGEKTLREAIPSRLYFDYVVASHVIEHVPDVIGWLAELNEILKVGGSVCLAIPDKRYTFDYFRQLTTAADMIDAYLNKFRRPSPKQIFDFHSNAVKIDVFDAWNDNIDVVNCQRFSTDESALNLCLESIEKKTYIDVHCTVCTAHSFLELLKDLFPLNLINFKVSKFYKPEKYSLEFIMILEKLPEIENPAEKIRIQLDSLPVLE</sequence>
<dbReference type="PANTHER" id="PTHR43685">
    <property type="entry name" value="GLYCOSYLTRANSFERASE"/>
    <property type="match status" value="1"/>
</dbReference>
<dbReference type="InterPro" id="IPR050834">
    <property type="entry name" value="Glycosyltransf_2"/>
</dbReference>
<dbReference type="EC" id="2.4.-.-" evidence="3"/>
<dbReference type="Gene3D" id="3.90.550.10">
    <property type="entry name" value="Spore Coat Polysaccharide Biosynthesis Protein SpsA, Chain A"/>
    <property type="match status" value="1"/>
</dbReference>
<evidence type="ECO:0000313" key="4">
    <source>
        <dbReference type="Proteomes" id="UP001589854"/>
    </source>
</evidence>
<dbReference type="SUPFAM" id="SSF53448">
    <property type="entry name" value="Nucleotide-diphospho-sugar transferases"/>
    <property type="match status" value="1"/>
</dbReference>
<evidence type="ECO:0000259" key="2">
    <source>
        <dbReference type="Pfam" id="PF00535"/>
    </source>
</evidence>
<name>A0ABV6GE15_9BACI</name>
<dbReference type="Pfam" id="PF00535">
    <property type="entry name" value="Glycos_transf_2"/>
    <property type="match status" value="1"/>
</dbReference>
<feature type="domain" description="Glycosyltransferase 2-like" evidence="2">
    <location>
        <begin position="372"/>
        <end position="533"/>
    </location>
</feature>
<keyword evidence="4" id="KW-1185">Reference proteome</keyword>
<dbReference type="PANTHER" id="PTHR43685:SF2">
    <property type="entry name" value="GLYCOSYLTRANSFERASE 2-LIKE DOMAIN-CONTAINING PROTEIN"/>
    <property type="match status" value="1"/>
</dbReference>
<dbReference type="EMBL" id="JBHLVO010000007">
    <property type="protein sequence ID" value="MFC0271916.1"/>
    <property type="molecule type" value="Genomic_DNA"/>
</dbReference>
<dbReference type="GO" id="GO:0016757">
    <property type="term" value="F:glycosyltransferase activity"/>
    <property type="evidence" value="ECO:0007669"/>
    <property type="project" value="UniProtKB-KW"/>
</dbReference>
<dbReference type="InterPro" id="IPR029044">
    <property type="entry name" value="Nucleotide-diphossugar_trans"/>
</dbReference>
<keyword evidence="3" id="KW-0808">Transferase</keyword>
<dbReference type="SUPFAM" id="SSF53335">
    <property type="entry name" value="S-adenosyl-L-methionine-dependent methyltransferases"/>
    <property type="match status" value="2"/>
</dbReference>
<feature type="coiled-coil region" evidence="1">
    <location>
        <begin position="238"/>
        <end position="272"/>
    </location>
</feature>
<dbReference type="InterPro" id="IPR029063">
    <property type="entry name" value="SAM-dependent_MTases_sf"/>
</dbReference>
<gene>
    <name evidence="3" type="ORF">ACFFIX_10680</name>
</gene>
<dbReference type="RefSeq" id="WP_378933692.1">
    <property type="nucleotide sequence ID" value="NZ_JBHLVO010000007.1"/>
</dbReference>
<accession>A0ABV6GE15</accession>
<dbReference type="CDD" id="cd02440">
    <property type="entry name" value="AdoMet_MTases"/>
    <property type="match status" value="1"/>
</dbReference>
<dbReference type="InterPro" id="IPR001173">
    <property type="entry name" value="Glyco_trans_2-like"/>
</dbReference>
<keyword evidence="1" id="KW-0175">Coiled coil</keyword>